<evidence type="ECO:0000256" key="8">
    <source>
        <dbReference type="ARBA" id="ARBA00022741"/>
    </source>
</evidence>
<dbReference type="PANTHER" id="PTHR48056">
    <property type="entry name" value="LRR RECEPTOR-LIKE SERINE/THREONINE-PROTEIN KINASE-RELATED"/>
    <property type="match status" value="1"/>
</dbReference>
<evidence type="ECO:0000256" key="10">
    <source>
        <dbReference type="ARBA" id="ARBA00022840"/>
    </source>
</evidence>
<dbReference type="GO" id="GO:0033612">
    <property type="term" value="F:receptor serine/threonine kinase binding"/>
    <property type="evidence" value="ECO:0007669"/>
    <property type="project" value="TreeGrafter"/>
</dbReference>
<dbReference type="InterPro" id="IPR017441">
    <property type="entry name" value="Protein_kinase_ATP_BS"/>
</dbReference>
<evidence type="ECO:0000313" key="19">
    <source>
        <dbReference type="EMBL" id="EXB60285.1"/>
    </source>
</evidence>
<dbReference type="FunFam" id="3.80.10.10:FF:000077">
    <property type="entry name" value="LRR receptor-like serine/threonine-protein kinase ERL1"/>
    <property type="match status" value="1"/>
</dbReference>
<comment type="subcellular location">
    <subcellularLocation>
        <location evidence="1">Membrane</location>
        <topology evidence="1">Single-pass type I membrane protein</topology>
    </subcellularLocation>
</comment>
<feature type="transmembrane region" description="Helical" evidence="16">
    <location>
        <begin position="637"/>
        <end position="660"/>
    </location>
</feature>
<keyword evidence="12 16" id="KW-0472">Membrane</keyword>
<dbReference type="GO" id="GO:0009791">
    <property type="term" value="P:post-embryonic development"/>
    <property type="evidence" value="ECO:0007669"/>
    <property type="project" value="UniProtKB-ARBA"/>
</dbReference>
<dbReference type="FunFam" id="3.80.10.10:FF:000233">
    <property type="entry name" value="Leucine-rich repeat receptor-like protein kinase TDR"/>
    <property type="match status" value="1"/>
</dbReference>
<reference evidence="20" key="1">
    <citation type="submission" date="2013-01" db="EMBL/GenBank/DDBJ databases">
        <title>Draft Genome Sequence of a Mulberry Tree, Morus notabilis C.K. Schneid.</title>
        <authorList>
            <person name="He N."/>
            <person name="Zhao S."/>
        </authorList>
    </citation>
    <scope>NUCLEOTIDE SEQUENCE</scope>
</reference>
<evidence type="ECO:0000256" key="3">
    <source>
        <dbReference type="ARBA" id="ARBA00022614"/>
    </source>
</evidence>
<dbReference type="InterPro" id="IPR003591">
    <property type="entry name" value="Leu-rich_rpt_typical-subtyp"/>
</dbReference>
<dbReference type="SMART" id="SM00220">
    <property type="entry name" value="S_TKc"/>
    <property type="match status" value="1"/>
</dbReference>
<protein>
    <submittedName>
        <fullName evidence="19">Receptor-like protein kinase HSL1</fullName>
    </submittedName>
</protein>
<dbReference type="PANTHER" id="PTHR48056:SF29">
    <property type="entry name" value="RECEPTOR-LIKE PROTEIN KINASE HSL1"/>
    <property type="match status" value="1"/>
</dbReference>
<dbReference type="SUPFAM" id="SSF56112">
    <property type="entry name" value="Protein kinase-like (PK-like)"/>
    <property type="match status" value="1"/>
</dbReference>
<proteinExistence type="inferred from homology"/>
<evidence type="ECO:0000256" key="9">
    <source>
        <dbReference type="ARBA" id="ARBA00022777"/>
    </source>
</evidence>
<evidence type="ECO:0000313" key="20">
    <source>
        <dbReference type="Proteomes" id="UP000030645"/>
    </source>
</evidence>
<keyword evidence="8 14" id="KW-0547">Nucleotide-binding</keyword>
<accession>W9RMD7</accession>
<keyword evidence="3" id="KW-0433">Leucine-rich repeat</keyword>
<dbReference type="InterPro" id="IPR011009">
    <property type="entry name" value="Kinase-like_dom_sf"/>
</dbReference>
<evidence type="ECO:0000256" key="11">
    <source>
        <dbReference type="ARBA" id="ARBA00022989"/>
    </source>
</evidence>
<feature type="chain" id="PRO_5004929728" evidence="17">
    <location>
        <begin position="30"/>
        <end position="1032"/>
    </location>
</feature>
<dbReference type="SUPFAM" id="SSF52047">
    <property type="entry name" value="RNI-like"/>
    <property type="match status" value="1"/>
</dbReference>
<dbReference type="KEGG" id="mnt:21389336"/>
<gene>
    <name evidence="19" type="ORF">L484_005884</name>
</gene>
<evidence type="ECO:0000256" key="15">
    <source>
        <dbReference type="SAM" id="MobiDB-lite"/>
    </source>
</evidence>
<dbReference type="FunFam" id="1.10.510.10:FF:000714">
    <property type="entry name" value="Kinase family with leucine-rich repeat domain-containing protein"/>
    <property type="match status" value="1"/>
</dbReference>
<evidence type="ECO:0000259" key="18">
    <source>
        <dbReference type="PROSITE" id="PS50011"/>
    </source>
</evidence>
<dbReference type="GO" id="GO:0005524">
    <property type="term" value="F:ATP binding"/>
    <property type="evidence" value="ECO:0007669"/>
    <property type="project" value="UniProtKB-UniRule"/>
</dbReference>
<evidence type="ECO:0000256" key="17">
    <source>
        <dbReference type="SAM" id="SignalP"/>
    </source>
</evidence>
<feature type="domain" description="Protein kinase" evidence="18">
    <location>
        <begin position="694"/>
        <end position="982"/>
    </location>
</feature>
<sequence>MSKIPLSVPIIAIPLFLLVLVALPLEVISQSLDTERSILLKLRQQWGNPPSLSSWNSSSLPCDWPEIQCSDDGTVVTGVLLREKDITEKIPATICDLKNLTSLDLALNYVPGDFPKVLYNCSELRFLDLSQNNFTGRIPDDIDRISGLRLLDLSGNNFSGDIPASIGQFSELRELNLHMNLFNGTFPSEIGNLSNLELLRLAYNGLFIPASIPAEFGKLKNLKELWMTGTNLEGNIPESFADLQNLEKLDLSMNKLDGSIPSGLFLLKNLKFLLLFHNRLSGEIPRPVQALNLSEIDISMNNLTGSIPEDFGKLSNLSVLNLFSNQLSGVIPASLGLIPTLKLFRVFNNKLNGTLPPEMGLHSKLEAFEVSNNQLAGELPVNLCENGALRGMIAFANNLSGELPRGLGNCSSLISIQLYGNNFSGEVPPELWTAMNLSTLMISKNSFYGELPSKLPWNLSRLEISNNRFSGEIPTGASTWESLIVFKASNNQFSGKIPVEFTSLSRLTTLLLDGNRFSGELPLEVVSWKSLDTLNLSRNELSGQIPQSIASLPNLLYLDLSENQLSGEIPPQLGRLRLNSLNLSSNNLSGKIPYEFDNLAYENSFLNNPNLCSNNLILLKTCGTQYFRNSKTFSSKVLALILILAIMVLLVTVSLTFFMVKQQRRKRHDQKLASWKLTSFQRLDFTEYNVLRNLTENNLIGDGGSGKVYRIGTNSLGEFVAVKKIWNDRKWDEHLEKEFLAEVHILGMIRHSNIVKLLCCISSENSKLLVYEYMENQSLDIWLHGRRRKLLSHGIGLAHHAVLDWPRRLQIAIGAAQGLCYMHHDCSPSIIHRDVKSSNILLDTEFKARIADFGLAKILAKHGEHHSVSAIAGSFGYLAPEYAYTAKVNEKIDVYSFGVVLLELATGREPNCEEEDMNLAEWAWQHYGDEKPISDALDVEIKKPCNLDEMTTVFKLGLMCTSTSPSARPSMKEVLQILRRYGSPEAYEAKRVGSEFDVAPLMGNTKYLTSYRGKKERGSEEDEDSFFSTTHS</sequence>
<evidence type="ECO:0000256" key="14">
    <source>
        <dbReference type="PROSITE-ProRule" id="PRU10141"/>
    </source>
</evidence>
<dbReference type="EMBL" id="KE344394">
    <property type="protein sequence ID" value="EXB60285.1"/>
    <property type="molecule type" value="Genomic_DNA"/>
</dbReference>
<keyword evidence="6 17" id="KW-0732">Signal</keyword>
<dbReference type="eggNOG" id="ENOG502QQPF">
    <property type="taxonomic scope" value="Eukaryota"/>
</dbReference>
<dbReference type="Gene3D" id="3.80.10.10">
    <property type="entry name" value="Ribonuclease Inhibitor"/>
    <property type="match status" value="3"/>
</dbReference>
<dbReference type="InterPro" id="IPR008271">
    <property type="entry name" value="Ser/Thr_kinase_AS"/>
</dbReference>
<dbReference type="SUPFAM" id="SSF52058">
    <property type="entry name" value="L domain-like"/>
    <property type="match status" value="1"/>
</dbReference>
<dbReference type="Pfam" id="PF23598">
    <property type="entry name" value="LRR_14"/>
    <property type="match status" value="1"/>
</dbReference>
<keyword evidence="10 14" id="KW-0067">ATP-binding</keyword>
<evidence type="ECO:0000256" key="6">
    <source>
        <dbReference type="ARBA" id="ARBA00022729"/>
    </source>
</evidence>
<keyword evidence="20" id="KW-1185">Reference proteome</keyword>
<dbReference type="AlphaFoldDB" id="W9RMD7"/>
<dbReference type="Pfam" id="PF08263">
    <property type="entry name" value="LRRNT_2"/>
    <property type="match status" value="1"/>
</dbReference>
<dbReference type="InterPro" id="IPR032675">
    <property type="entry name" value="LRR_dom_sf"/>
</dbReference>
<dbReference type="PROSITE" id="PS00108">
    <property type="entry name" value="PROTEIN_KINASE_ST"/>
    <property type="match status" value="1"/>
</dbReference>
<dbReference type="InterPro" id="IPR055414">
    <property type="entry name" value="LRR_R13L4/SHOC2-like"/>
</dbReference>
<keyword evidence="19" id="KW-0675">Receptor</keyword>
<evidence type="ECO:0000256" key="4">
    <source>
        <dbReference type="ARBA" id="ARBA00022679"/>
    </source>
</evidence>
<feature type="region of interest" description="Disordered" evidence="15">
    <location>
        <begin position="1010"/>
        <end position="1032"/>
    </location>
</feature>
<keyword evidence="13" id="KW-0325">Glycoprotein</keyword>
<dbReference type="Pfam" id="PF13855">
    <property type="entry name" value="LRR_8"/>
    <property type="match status" value="1"/>
</dbReference>
<dbReference type="Gene3D" id="3.30.200.20">
    <property type="entry name" value="Phosphorylase Kinase, domain 1"/>
    <property type="match status" value="1"/>
</dbReference>
<evidence type="ECO:0000256" key="7">
    <source>
        <dbReference type="ARBA" id="ARBA00022737"/>
    </source>
</evidence>
<dbReference type="InterPro" id="IPR000719">
    <property type="entry name" value="Prot_kinase_dom"/>
</dbReference>
<evidence type="ECO:0000256" key="12">
    <source>
        <dbReference type="ARBA" id="ARBA00023136"/>
    </source>
</evidence>
<dbReference type="PRINTS" id="PR00019">
    <property type="entry name" value="LEURICHRPT"/>
</dbReference>
<evidence type="ECO:0000256" key="2">
    <source>
        <dbReference type="ARBA" id="ARBA00008684"/>
    </source>
</evidence>
<keyword evidence="9 19" id="KW-0418">Kinase</keyword>
<dbReference type="Pfam" id="PF00560">
    <property type="entry name" value="LRR_1"/>
    <property type="match status" value="2"/>
</dbReference>
<dbReference type="InterPro" id="IPR050647">
    <property type="entry name" value="Plant_LRR-RLKs"/>
</dbReference>
<evidence type="ECO:0000256" key="1">
    <source>
        <dbReference type="ARBA" id="ARBA00004479"/>
    </source>
</evidence>
<keyword evidence="7" id="KW-0677">Repeat</keyword>
<dbReference type="FunFam" id="3.80.10.10:FF:000041">
    <property type="entry name" value="LRR receptor-like serine/threonine-protein kinase ERECTA"/>
    <property type="match status" value="1"/>
</dbReference>
<dbReference type="Proteomes" id="UP000030645">
    <property type="component" value="Unassembled WGS sequence"/>
</dbReference>
<keyword evidence="5 16" id="KW-0812">Transmembrane</keyword>
<dbReference type="GO" id="GO:0004672">
    <property type="term" value="F:protein kinase activity"/>
    <property type="evidence" value="ECO:0007669"/>
    <property type="project" value="InterPro"/>
</dbReference>
<dbReference type="Gene3D" id="1.10.510.10">
    <property type="entry name" value="Transferase(Phosphotransferase) domain 1"/>
    <property type="match status" value="1"/>
</dbReference>
<dbReference type="InterPro" id="IPR001611">
    <property type="entry name" value="Leu-rich_rpt"/>
</dbReference>
<dbReference type="OrthoDB" id="676979at2759"/>
<dbReference type="PROSITE" id="PS00107">
    <property type="entry name" value="PROTEIN_KINASE_ATP"/>
    <property type="match status" value="1"/>
</dbReference>
<evidence type="ECO:0000256" key="16">
    <source>
        <dbReference type="SAM" id="Phobius"/>
    </source>
</evidence>
<keyword evidence="4" id="KW-0808">Transferase</keyword>
<evidence type="ECO:0000256" key="5">
    <source>
        <dbReference type="ARBA" id="ARBA00022692"/>
    </source>
</evidence>
<feature type="signal peptide" evidence="17">
    <location>
        <begin position="1"/>
        <end position="29"/>
    </location>
</feature>
<feature type="binding site" evidence="14">
    <location>
        <position position="724"/>
    </location>
    <ligand>
        <name>ATP</name>
        <dbReference type="ChEBI" id="CHEBI:30616"/>
    </ligand>
</feature>
<dbReference type="PROSITE" id="PS50011">
    <property type="entry name" value="PROTEIN_KINASE_DOM"/>
    <property type="match status" value="1"/>
</dbReference>
<keyword evidence="11 16" id="KW-1133">Transmembrane helix</keyword>
<dbReference type="InterPro" id="IPR013210">
    <property type="entry name" value="LRR_N_plant-typ"/>
</dbReference>
<name>W9RMD7_9ROSA</name>
<comment type="similarity">
    <text evidence="2">Belongs to the protein kinase superfamily. Ser/Thr protein kinase family.</text>
</comment>
<dbReference type="Pfam" id="PF00069">
    <property type="entry name" value="Pkinase"/>
    <property type="match status" value="1"/>
</dbReference>
<organism evidence="19 20">
    <name type="scientific">Morus notabilis</name>
    <dbReference type="NCBI Taxonomy" id="981085"/>
    <lineage>
        <taxon>Eukaryota</taxon>
        <taxon>Viridiplantae</taxon>
        <taxon>Streptophyta</taxon>
        <taxon>Embryophyta</taxon>
        <taxon>Tracheophyta</taxon>
        <taxon>Spermatophyta</taxon>
        <taxon>Magnoliopsida</taxon>
        <taxon>eudicotyledons</taxon>
        <taxon>Gunneridae</taxon>
        <taxon>Pentapetalae</taxon>
        <taxon>rosids</taxon>
        <taxon>fabids</taxon>
        <taxon>Rosales</taxon>
        <taxon>Moraceae</taxon>
        <taxon>Moreae</taxon>
        <taxon>Morus</taxon>
    </lineage>
</organism>
<dbReference type="FunFam" id="3.30.200.20:FF:000512">
    <property type="entry name" value="Receptor-like protein kinase HSL1"/>
    <property type="match status" value="1"/>
</dbReference>
<dbReference type="GO" id="GO:0016020">
    <property type="term" value="C:membrane"/>
    <property type="evidence" value="ECO:0007669"/>
    <property type="project" value="UniProtKB-SubCell"/>
</dbReference>
<dbReference type="PROSITE" id="PS51450">
    <property type="entry name" value="LRR"/>
    <property type="match status" value="1"/>
</dbReference>
<evidence type="ECO:0000256" key="13">
    <source>
        <dbReference type="ARBA" id="ARBA00023180"/>
    </source>
</evidence>
<dbReference type="SMART" id="SM00369">
    <property type="entry name" value="LRR_TYP"/>
    <property type="match status" value="6"/>
</dbReference>